<dbReference type="EMBL" id="CADEPM010000002">
    <property type="protein sequence ID" value="CAB3400511.1"/>
    <property type="molecule type" value="Genomic_DNA"/>
</dbReference>
<evidence type="ECO:0000256" key="8">
    <source>
        <dbReference type="ARBA" id="ARBA00078726"/>
    </source>
</evidence>
<evidence type="ECO:0000256" key="10">
    <source>
        <dbReference type="ARBA" id="ARBA00080645"/>
    </source>
</evidence>
<keyword evidence="4" id="KW-0068">Autocatalytic cleavage</keyword>
<evidence type="ECO:0000313" key="15">
    <source>
        <dbReference type="EMBL" id="CAB3400511.1"/>
    </source>
</evidence>
<evidence type="ECO:0000256" key="3">
    <source>
        <dbReference type="ARBA" id="ARBA00022801"/>
    </source>
</evidence>
<name>A0A8S1EME5_9PELO</name>
<dbReference type="FunFam" id="3.60.20.30:FF:000003">
    <property type="entry name" value="N(4)-(Beta-N-acetylglucosaminyl)-L-asparaginase isoform X1"/>
    <property type="match status" value="1"/>
</dbReference>
<evidence type="ECO:0000256" key="4">
    <source>
        <dbReference type="ARBA" id="ARBA00022813"/>
    </source>
</evidence>
<dbReference type="Pfam" id="PF01112">
    <property type="entry name" value="Asparaginase_2"/>
    <property type="match status" value="1"/>
</dbReference>
<evidence type="ECO:0000313" key="16">
    <source>
        <dbReference type="Proteomes" id="UP000494206"/>
    </source>
</evidence>
<evidence type="ECO:0000256" key="5">
    <source>
        <dbReference type="ARBA" id="ARBA00050421"/>
    </source>
</evidence>
<feature type="active site" description="Nucleophile" evidence="11">
    <location>
        <position position="651"/>
    </location>
</feature>
<evidence type="ECO:0000256" key="12">
    <source>
        <dbReference type="PIRSR" id="PIRSR600246-2"/>
    </source>
</evidence>
<evidence type="ECO:0000256" key="13">
    <source>
        <dbReference type="PIRSR" id="PIRSR600246-3"/>
    </source>
</evidence>
<feature type="chain" id="PRO_5035790475" description="N(4)-(beta-N-acetylglucosaminyl)-L-asparaginase" evidence="14">
    <location>
        <begin position="17"/>
        <end position="1276"/>
    </location>
</feature>
<accession>A0A8S1EME5</accession>
<dbReference type="GO" id="GO:0008233">
    <property type="term" value="F:peptidase activity"/>
    <property type="evidence" value="ECO:0007669"/>
    <property type="project" value="UniProtKB-KW"/>
</dbReference>
<dbReference type="PANTHER" id="PTHR10188">
    <property type="entry name" value="L-ASPARAGINASE"/>
    <property type="match status" value="1"/>
</dbReference>
<keyword evidence="14" id="KW-0732">Signal</keyword>
<gene>
    <name evidence="15" type="ORF">CBOVIS_LOCUS3433</name>
</gene>
<comment type="similarity">
    <text evidence="1">Belongs to the Ntn-hydrolase family.</text>
</comment>
<dbReference type="InterPro" id="IPR000246">
    <property type="entry name" value="Peptidase_T2"/>
</dbReference>
<dbReference type="GO" id="GO:0005764">
    <property type="term" value="C:lysosome"/>
    <property type="evidence" value="ECO:0007669"/>
    <property type="project" value="TreeGrafter"/>
</dbReference>
<keyword evidence="3" id="KW-0378">Hydrolase</keyword>
<keyword evidence="2" id="KW-0645">Protease</keyword>
<organism evidence="15 16">
    <name type="scientific">Caenorhabditis bovis</name>
    <dbReference type="NCBI Taxonomy" id="2654633"/>
    <lineage>
        <taxon>Eukaryota</taxon>
        <taxon>Metazoa</taxon>
        <taxon>Ecdysozoa</taxon>
        <taxon>Nematoda</taxon>
        <taxon>Chromadorea</taxon>
        <taxon>Rhabditida</taxon>
        <taxon>Rhabditina</taxon>
        <taxon>Rhabditomorpha</taxon>
        <taxon>Rhabditoidea</taxon>
        <taxon>Rhabditidae</taxon>
        <taxon>Peloderinae</taxon>
        <taxon>Caenorhabditis</taxon>
    </lineage>
</organism>
<evidence type="ECO:0000256" key="6">
    <source>
        <dbReference type="ARBA" id="ARBA00053295"/>
    </source>
</evidence>
<evidence type="ECO:0000256" key="2">
    <source>
        <dbReference type="ARBA" id="ARBA00022670"/>
    </source>
</evidence>
<evidence type="ECO:0000256" key="7">
    <source>
        <dbReference type="ARBA" id="ARBA00066729"/>
    </source>
</evidence>
<evidence type="ECO:0000256" key="9">
    <source>
        <dbReference type="ARBA" id="ARBA00079301"/>
    </source>
</evidence>
<dbReference type="GO" id="GO:0006508">
    <property type="term" value="P:proteolysis"/>
    <property type="evidence" value="ECO:0007669"/>
    <property type="project" value="UniProtKB-KW"/>
</dbReference>
<sequence>MLFWCCINLLILLSHACLPNPFFGYSPGYGGYYAPQLGYGAVGPFPRVGPWRSEPQRGPSAEGAAAVAQNPVQPRFAAQSDDTVRSLSSLNCQTFREKCLWSNTEEEELNWTTLQESPQAQAFLTTLDVQNLPDQGAGALVSTTRNGWEGGQLVSDKLPCLHEGLKVTATAWRSRLGPSSEEPKLQVCSKNINEDKYPLINCNDFEIRNGVPMSVDVPAPNNPSMESRIVFYGNNFVSPQGGAIFLQDIGFGGLEAINAVPQTSDDQKMALTALQNSLQTNSIIQPAQSARAFQFQEVAIPAQTLQQQPVQAPQTLSDTIANVPSLFETCLALSCNPSDLSCRFWRSAGNNRWEIGVAGRVANPLTGIHLPPGTAQKFLVAPFFDTHISSYTLVSEVMNVPLLEQVYFCFYEYFATEGFSLSVCTDKMDCFYKKSGLSMGNEMQENKKWNIRCAKLPPGTYELRVIAENSGENKGEVGFLPIRLSRDSQAYSATKAGGRMHGLVTGLSTCEAIGCDGTVGPGGSPDENGETTLDSIVMDGENMQIGAVANLRGVSDAAKVAWAVMNHTTHSLLVGSLASDFAKMLGFPTKNLSSDTSLNMHSSWKSRNCQPNFWRNVSPDPTTSCGPYTANKHSQLRFTHSFEVTKNNHDTIGMVVVDENRKVCAGTSSNGAAFKIPGRVGDSPIAGAGAYASEVGGAAATGDGDVMMRFLPTFYAVSLMELGTKPTKATIKSIRRILKYYPKFKGAVIAANTKGNHGAACANLGTFEYTISVEEGKAFTHKVVFVACLSNQGSCSVATYRYNSECRQQYDNGQSGNSYSYHHDPAYTGFLGADVKARVYSEHVGSSEYARSNIDLQCLSAFNCTWKNTDEDYLDWVLGEGHVDPTKLELITGSKYLPGSYDNTYFILASNPQPSSHDGQLISLPIGCQQSEGILSFRYWRSRARTFGNEPKLDICTRHVLEEKLENCMTVTPTDNHTILASIPPIFEPFVIILRGYNFENEPEGGLILLDEIEYFGEIDPPESCSPKNIDNNDLEPFSSVAKNAERLVSGETAEIDEESQILSRDVVQQAAPTLVNNSNSFIVLNEDGEAECRTLTCLNDDQNAVCDYQRAGYGAKGEGYTTGWRITSTKENRANKLTGIHMSPNNNDTYPFLVANFVGFRRTPVVDRYVLEASEYAISDTPNAYLSFKKFLSAKGLLLSVCEDGTASKCFWNVYNNSIEPFGRKWTKEIVLLPDHLSRFFIVAWQDASTKLNFGQIGLSEIGLYSDSQAVRPLC</sequence>
<feature type="binding site" evidence="12">
    <location>
        <begin position="701"/>
        <end position="704"/>
    </location>
    <ligand>
        <name>substrate</name>
    </ligand>
</feature>
<comment type="function">
    <text evidence="6">Cleaves the GlcNAc-Asn bond which joins oligosaccharides to the peptide of asparagine-linked glycoproteins.</text>
</comment>
<keyword evidence="16" id="KW-1185">Reference proteome</keyword>
<dbReference type="SUPFAM" id="SSF56235">
    <property type="entry name" value="N-terminal nucleophile aminohydrolases (Ntn hydrolases)"/>
    <property type="match status" value="1"/>
</dbReference>
<evidence type="ECO:0000256" key="14">
    <source>
        <dbReference type="SAM" id="SignalP"/>
    </source>
</evidence>
<evidence type="ECO:0000256" key="11">
    <source>
        <dbReference type="PIRSR" id="PIRSR600246-1"/>
    </source>
</evidence>
<dbReference type="PANTHER" id="PTHR10188:SF6">
    <property type="entry name" value="N(4)-(BETA-N-ACETYLGLUCOSAMINYL)-L-ASPARAGINASE"/>
    <property type="match status" value="1"/>
</dbReference>
<dbReference type="CDD" id="cd04513">
    <property type="entry name" value="Glycosylasparaginase"/>
    <property type="match status" value="1"/>
</dbReference>
<dbReference type="EC" id="3.5.1.26" evidence="7"/>
<dbReference type="OrthoDB" id="5856014at2759"/>
<feature type="binding site" evidence="12">
    <location>
        <begin position="679"/>
        <end position="682"/>
    </location>
    <ligand>
        <name>substrate</name>
    </ligand>
</feature>
<protein>
    <recommendedName>
        <fullName evidence="7">N(4)-(beta-N-acetylglucosaminyl)-L-asparaginase</fullName>
        <ecNumber evidence="7">3.5.1.26</ecNumber>
    </recommendedName>
    <alternativeName>
        <fullName evidence="9">Aspartylglucosaminidase</fullName>
    </alternativeName>
    <alternativeName>
        <fullName evidence="8">Glycosylasparaginase</fullName>
    </alternativeName>
    <alternativeName>
        <fullName evidence="10">N4-(N-acetyl-beta-glucosaminyl)-L-asparagine amidase</fullName>
    </alternativeName>
</protein>
<dbReference type="AlphaFoldDB" id="A0A8S1EME5"/>
<dbReference type="InterPro" id="IPR029055">
    <property type="entry name" value="Ntn_hydrolases_N"/>
</dbReference>
<evidence type="ECO:0000256" key="1">
    <source>
        <dbReference type="ARBA" id="ARBA00010872"/>
    </source>
</evidence>
<comment type="caution">
    <text evidence="15">The sequence shown here is derived from an EMBL/GenBank/DDBJ whole genome shotgun (WGS) entry which is preliminary data.</text>
</comment>
<dbReference type="Gene3D" id="3.60.20.30">
    <property type="entry name" value="(Glycosyl)asparaginase"/>
    <property type="match status" value="1"/>
</dbReference>
<comment type="catalytic activity">
    <reaction evidence="5">
        <text>N(4)-(beta-N-acetyl-D-glucosaminyl)-L-asparagine + H2O = N-acetyl-beta-D-glucosaminylamine + L-aspartate + H(+)</text>
        <dbReference type="Rhea" id="RHEA:11544"/>
        <dbReference type="ChEBI" id="CHEBI:15377"/>
        <dbReference type="ChEBI" id="CHEBI:15378"/>
        <dbReference type="ChEBI" id="CHEBI:15947"/>
        <dbReference type="ChEBI" id="CHEBI:29991"/>
        <dbReference type="ChEBI" id="CHEBI:58080"/>
        <dbReference type="EC" id="3.5.1.26"/>
    </reaction>
</comment>
<feature type="signal peptide" evidence="14">
    <location>
        <begin position="1"/>
        <end position="16"/>
    </location>
</feature>
<dbReference type="GO" id="GO:0003948">
    <property type="term" value="F:N4-(beta-N-acetylglucosaminyl)-L-asparaginase activity"/>
    <property type="evidence" value="ECO:0007669"/>
    <property type="project" value="UniProtKB-EC"/>
</dbReference>
<feature type="site" description="Cleavage; by autolysis" evidence="13">
    <location>
        <begin position="650"/>
        <end position="651"/>
    </location>
</feature>
<proteinExistence type="inferred from homology"/>
<reference evidence="15 16" key="1">
    <citation type="submission" date="2020-04" db="EMBL/GenBank/DDBJ databases">
        <authorList>
            <person name="Laetsch R D."/>
            <person name="Stevens L."/>
            <person name="Kumar S."/>
            <person name="Blaxter L. M."/>
        </authorList>
    </citation>
    <scope>NUCLEOTIDE SEQUENCE [LARGE SCALE GENOMIC DNA]</scope>
</reference>
<dbReference type="Proteomes" id="UP000494206">
    <property type="component" value="Unassembled WGS sequence"/>
</dbReference>